<protein>
    <submittedName>
        <fullName evidence="1">Uncharacterized protein</fullName>
    </submittedName>
</protein>
<gene>
    <name evidence="1" type="ORF">L3Q82_004272</name>
</gene>
<comment type="caution">
    <text evidence="1">The sequence shown here is derived from an EMBL/GenBank/DDBJ whole genome shotgun (WGS) entry which is preliminary data.</text>
</comment>
<organism evidence="1 2">
    <name type="scientific">Scortum barcoo</name>
    <name type="common">barcoo grunter</name>
    <dbReference type="NCBI Taxonomy" id="214431"/>
    <lineage>
        <taxon>Eukaryota</taxon>
        <taxon>Metazoa</taxon>
        <taxon>Chordata</taxon>
        <taxon>Craniata</taxon>
        <taxon>Vertebrata</taxon>
        <taxon>Euteleostomi</taxon>
        <taxon>Actinopterygii</taxon>
        <taxon>Neopterygii</taxon>
        <taxon>Teleostei</taxon>
        <taxon>Neoteleostei</taxon>
        <taxon>Acanthomorphata</taxon>
        <taxon>Eupercaria</taxon>
        <taxon>Centrarchiformes</taxon>
        <taxon>Terapontoidei</taxon>
        <taxon>Terapontidae</taxon>
        <taxon>Scortum</taxon>
    </lineage>
</organism>
<sequence>MDPADQEPRSAPVQQAVTQQGILLGQHDANIRALISANQTLAQQVASLSAQLASLQAPAAPTDQRNQPETGDDQQRDLQAVPPEPVLRFAGRTFSGLTFSAFLEEFRRVFESPATPFCASSRLFTITQDRRSVADYTLEFRTLAAEVDWTEDASCVPPSTMGSALIDSGAEENFIDEQAAEQAGIPSEPLERPRNALAVDGRILAQNQRGRRSSERRFHGVIILLLGLLSVFLLAGLIGLAVHYHYSVRGSAAELSTIRANLTERLQESNTKLVSSIEERDQLKANLTEMTEELKRLQSLSKQRGNLELLTKIIKKDTWIGLNDRENEGVWKWIDETPLTQAIKEVAGAQRGDFMLLSVFLLAGVIGLAVHWSIILP</sequence>
<evidence type="ECO:0000313" key="1">
    <source>
        <dbReference type="EMBL" id="KAI3355675.1"/>
    </source>
</evidence>
<name>A0ACB8VJM9_9TELE</name>
<keyword evidence="2" id="KW-1185">Reference proteome</keyword>
<reference evidence="1" key="1">
    <citation type="submission" date="2022-04" db="EMBL/GenBank/DDBJ databases">
        <title>Jade perch genome.</title>
        <authorList>
            <person name="Chao B."/>
        </authorList>
    </citation>
    <scope>NUCLEOTIDE SEQUENCE</scope>
    <source>
        <strain evidence="1">CB-2022</strain>
    </source>
</reference>
<evidence type="ECO:0000313" key="2">
    <source>
        <dbReference type="Proteomes" id="UP000831701"/>
    </source>
</evidence>
<accession>A0ACB8VJM9</accession>
<dbReference type="Proteomes" id="UP000831701">
    <property type="component" value="Chromosome 20"/>
</dbReference>
<dbReference type="EMBL" id="CM041550">
    <property type="protein sequence ID" value="KAI3355675.1"/>
    <property type="molecule type" value="Genomic_DNA"/>
</dbReference>
<proteinExistence type="predicted"/>